<keyword evidence="1" id="KW-0472">Membrane</keyword>
<organism evidence="2 3">
    <name type="scientific">Nakamurella leprariae</name>
    <dbReference type="NCBI Taxonomy" id="2803911"/>
    <lineage>
        <taxon>Bacteria</taxon>
        <taxon>Bacillati</taxon>
        <taxon>Actinomycetota</taxon>
        <taxon>Actinomycetes</taxon>
        <taxon>Nakamurellales</taxon>
        <taxon>Nakamurellaceae</taxon>
        <taxon>Nakamurella</taxon>
    </lineage>
</organism>
<feature type="transmembrane region" description="Helical" evidence="1">
    <location>
        <begin position="16"/>
        <end position="39"/>
    </location>
</feature>
<evidence type="ECO:0000256" key="1">
    <source>
        <dbReference type="SAM" id="Phobius"/>
    </source>
</evidence>
<reference evidence="2" key="1">
    <citation type="submission" date="2021-01" db="EMBL/GenBank/DDBJ databases">
        <title>YIM 132084 draft genome.</title>
        <authorList>
            <person name="An D."/>
        </authorList>
    </citation>
    <scope>NUCLEOTIDE SEQUENCE</scope>
    <source>
        <strain evidence="2">YIM 132084</strain>
    </source>
</reference>
<gene>
    <name evidence="2" type="ORF">JL106_14375</name>
</gene>
<evidence type="ECO:0000313" key="2">
    <source>
        <dbReference type="EMBL" id="MBM9468467.1"/>
    </source>
</evidence>
<accession>A0A938YD43</accession>
<name>A0A938YD43_9ACTN</name>
<sequence>MLRDAFGRGLLTPDEVVAALLLAVLLAVLLVLAFGHLAAELMTPGPPRPSAVAEVVVRG</sequence>
<keyword evidence="1" id="KW-0812">Transmembrane</keyword>
<protein>
    <submittedName>
        <fullName evidence="2">Uncharacterized protein</fullName>
    </submittedName>
</protein>
<evidence type="ECO:0000313" key="3">
    <source>
        <dbReference type="Proteomes" id="UP000663792"/>
    </source>
</evidence>
<proteinExistence type="predicted"/>
<comment type="caution">
    <text evidence="2">The sequence shown here is derived from an EMBL/GenBank/DDBJ whole genome shotgun (WGS) entry which is preliminary data.</text>
</comment>
<keyword evidence="3" id="KW-1185">Reference proteome</keyword>
<dbReference type="Proteomes" id="UP000663792">
    <property type="component" value="Unassembled WGS sequence"/>
</dbReference>
<keyword evidence="1" id="KW-1133">Transmembrane helix</keyword>
<dbReference type="RefSeq" id="WP_205261428.1">
    <property type="nucleotide sequence ID" value="NZ_JAERWK010000019.1"/>
</dbReference>
<dbReference type="EMBL" id="JAERWK010000019">
    <property type="protein sequence ID" value="MBM9468467.1"/>
    <property type="molecule type" value="Genomic_DNA"/>
</dbReference>
<dbReference type="AlphaFoldDB" id="A0A938YD43"/>